<evidence type="ECO:0000256" key="4">
    <source>
        <dbReference type="ARBA" id="ARBA00022801"/>
    </source>
</evidence>
<dbReference type="EC" id="3.2.1.89" evidence="3 6"/>
<evidence type="ECO:0000256" key="3">
    <source>
        <dbReference type="ARBA" id="ARBA00012556"/>
    </source>
</evidence>
<comment type="similarity">
    <text evidence="2 6">Belongs to the glycosyl hydrolase 53 family.</text>
</comment>
<evidence type="ECO:0000256" key="5">
    <source>
        <dbReference type="ARBA" id="ARBA00023295"/>
    </source>
</evidence>
<dbReference type="Proteomes" id="UP000298327">
    <property type="component" value="Unassembled WGS sequence"/>
</dbReference>
<dbReference type="OrthoDB" id="110914at2759"/>
<dbReference type="GO" id="GO:0045490">
    <property type="term" value="P:pectin catabolic process"/>
    <property type="evidence" value="ECO:0007669"/>
    <property type="project" value="TreeGrafter"/>
</dbReference>
<evidence type="ECO:0000256" key="2">
    <source>
        <dbReference type="ARBA" id="ARBA00010687"/>
    </source>
</evidence>
<dbReference type="InterPro" id="IPR011683">
    <property type="entry name" value="Glyco_hydro_53"/>
</dbReference>
<dbReference type="GO" id="GO:0031218">
    <property type="term" value="F:arabinogalactan endo-1,4-beta-galactosidase activity"/>
    <property type="evidence" value="ECO:0007669"/>
    <property type="project" value="UniProtKB-EC"/>
</dbReference>
<dbReference type="EMBL" id="SEOQ01000674">
    <property type="protein sequence ID" value="TFY58553.1"/>
    <property type="molecule type" value="Genomic_DNA"/>
</dbReference>
<dbReference type="AlphaFoldDB" id="A0A4Y9YA00"/>
<name>A0A4Y9YA00_9AGAM</name>
<dbReference type="SUPFAM" id="SSF51445">
    <property type="entry name" value="(Trans)glycosidases"/>
    <property type="match status" value="1"/>
</dbReference>
<keyword evidence="8" id="KW-1185">Reference proteome</keyword>
<evidence type="ECO:0000256" key="1">
    <source>
        <dbReference type="ARBA" id="ARBA00001695"/>
    </source>
</evidence>
<feature type="non-terminal residue" evidence="7">
    <location>
        <position position="201"/>
    </location>
</feature>
<gene>
    <name evidence="7" type="ORF">EVG20_g8098</name>
</gene>
<dbReference type="PANTHER" id="PTHR34983:SF1">
    <property type="entry name" value="ARABINOGALACTAN ENDO-BETA-1,4-GALACTANASE A"/>
    <property type="match status" value="1"/>
</dbReference>
<dbReference type="InterPro" id="IPR017853">
    <property type="entry name" value="GH"/>
</dbReference>
<keyword evidence="5 6" id="KW-0326">Glycosidase</keyword>
<accession>A0A4Y9YA00</accession>
<protein>
    <recommendedName>
        <fullName evidence="3 6">Arabinogalactan endo-beta-1,4-galactanase</fullName>
        <ecNumber evidence="3 6">3.2.1.89</ecNumber>
    </recommendedName>
</protein>
<sequence>MQDREVYMSYEMILLCAFVAHSLALTYRGSDLSSLVVVENQGVHFTDNGSQQPFERILVNHGSNAARIRVWTAGQYDTSYALNLAKRVKAAGMTLIVDLHFSDTWADPGKQAIPSGWPTTLSGLNTQVYTYTQGIVQQFANQGTPIDILQVGNEINNGLLWPVGQISVNGINSVSQLLHSAINGAKSAGSPKILIHLANAS</sequence>
<evidence type="ECO:0000313" key="8">
    <source>
        <dbReference type="Proteomes" id="UP000298327"/>
    </source>
</evidence>
<dbReference type="Pfam" id="PF07745">
    <property type="entry name" value="Glyco_hydro_53"/>
    <property type="match status" value="1"/>
</dbReference>
<organism evidence="7 8">
    <name type="scientific">Dentipellis fragilis</name>
    <dbReference type="NCBI Taxonomy" id="205917"/>
    <lineage>
        <taxon>Eukaryota</taxon>
        <taxon>Fungi</taxon>
        <taxon>Dikarya</taxon>
        <taxon>Basidiomycota</taxon>
        <taxon>Agaricomycotina</taxon>
        <taxon>Agaricomycetes</taxon>
        <taxon>Russulales</taxon>
        <taxon>Hericiaceae</taxon>
        <taxon>Dentipellis</taxon>
    </lineage>
</organism>
<dbReference type="Gene3D" id="3.20.20.80">
    <property type="entry name" value="Glycosidases"/>
    <property type="match status" value="1"/>
</dbReference>
<keyword evidence="4 6" id="KW-0378">Hydrolase</keyword>
<dbReference type="STRING" id="205917.A0A4Y9YA00"/>
<proteinExistence type="inferred from homology"/>
<comment type="catalytic activity">
    <reaction evidence="1 6">
        <text>The enzyme specifically hydrolyzes (1-&gt;4)-beta-D-galactosidic linkages in type I arabinogalactans.</text>
        <dbReference type="EC" id="3.2.1.89"/>
    </reaction>
</comment>
<dbReference type="PANTHER" id="PTHR34983">
    <property type="entry name" value="ARABINOGALACTAN ENDO-BETA-1,4-GALACTANASE A"/>
    <property type="match status" value="1"/>
</dbReference>
<dbReference type="GO" id="GO:0015926">
    <property type="term" value="F:glucosidase activity"/>
    <property type="evidence" value="ECO:0007669"/>
    <property type="project" value="InterPro"/>
</dbReference>
<evidence type="ECO:0000256" key="6">
    <source>
        <dbReference type="RuleBase" id="RU361192"/>
    </source>
</evidence>
<comment type="caution">
    <text evidence="7">The sequence shown here is derived from an EMBL/GenBank/DDBJ whole genome shotgun (WGS) entry which is preliminary data.</text>
</comment>
<reference evidence="7 8" key="1">
    <citation type="submission" date="2019-02" db="EMBL/GenBank/DDBJ databases">
        <title>Genome sequencing of the rare red list fungi Dentipellis fragilis.</title>
        <authorList>
            <person name="Buettner E."/>
            <person name="Kellner H."/>
        </authorList>
    </citation>
    <scope>NUCLEOTIDE SEQUENCE [LARGE SCALE GENOMIC DNA]</scope>
    <source>
        <strain evidence="7 8">DSM 105465</strain>
    </source>
</reference>
<evidence type="ECO:0000313" key="7">
    <source>
        <dbReference type="EMBL" id="TFY58553.1"/>
    </source>
</evidence>